<dbReference type="AlphaFoldDB" id="M7BG40"/>
<evidence type="ECO:0000313" key="2">
    <source>
        <dbReference type="EMBL" id="EMP36866.1"/>
    </source>
</evidence>
<evidence type="ECO:0000256" key="1">
    <source>
        <dbReference type="SAM" id="Coils"/>
    </source>
</evidence>
<dbReference type="GO" id="GO:0097539">
    <property type="term" value="C:ciliary transition fiber"/>
    <property type="evidence" value="ECO:0007669"/>
    <property type="project" value="TreeGrafter"/>
</dbReference>
<dbReference type="GO" id="GO:0007268">
    <property type="term" value="P:chemical synaptic transmission"/>
    <property type="evidence" value="ECO:0007669"/>
    <property type="project" value="InterPro"/>
</dbReference>
<dbReference type="GO" id="GO:0007005">
    <property type="term" value="P:mitochondrion organization"/>
    <property type="evidence" value="ECO:0007669"/>
    <property type="project" value="InterPro"/>
</dbReference>
<dbReference type="EMBL" id="KB523583">
    <property type="protein sequence ID" value="EMP36866.1"/>
    <property type="molecule type" value="Genomic_DNA"/>
</dbReference>
<dbReference type="InterPro" id="IPR033545">
    <property type="entry name" value="CEP89"/>
</dbReference>
<dbReference type="GO" id="GO:0060271">
    <property type="term" value="P:cilium assembly"/>
    <property type="evidence" value="ECO:0007669"/>
    <property type="project" value="InterPro"/>
</dbReference>
<dbReference type="GO" id="GO:0005814">
    <property type="term" value="C:centriole"/>
    <property type="evidence" value="ECO:0007669"/>
    <property type="project" value="InterPro"/>
</dbReference>
<feature type="coiled-coil region" evidence="1">
    <location>
        <begin position="31"/>
        <end position="58"/>
    </location>
</feature>
<dbReference type="GO" id="GO:0045202">
    <property type="term" value="C:synapse"/>
    <property type="evidence" value="ECO:0007669"/>
    <property type="project" value="GOC"/>
</dbReference>
<gene>
    <name evidence="2" type="ORF">UY3_05950</name>
</gene>
<organism evidence="2 3">
    <name type="scientific">Chelonia mydas</name>
    <name type="common">Green sea-turtle</name>
    <name type="synonym">Chelonia agassizi</name>
    <dbReference type="NCBI Taxonomy" id="8469"/>
    <lineage>
        <taxon>Eukaryota</taxon>
        <taxon>Metazoa</taxon>
        <taxon>Chordata</taxon>
        <taxon>Craniata</taxon>
        <taxon>Vertebrata</taxon>
        <taxon>Euteleostomi</taxon>
        <taxon>Archelosauria</taxon>
        <taxon>Testudinata</taxon>
        <taxon>Testudines</taxon>
        <taxon>Cryptodira</taxon>
        <taxon>Durocryptodira</taxon>
        <taxon>Americhelydia</taxon>
        <taxon>Chelonioidea</taxon>
        <taxon>Cheloniidae</taxon>
        <taxon>Chelonia</taxon>
    </lineage>
</organism>
<keyword evidence="3" id="KW-1185">Reference proteome</keyword>
<dbReference type="PANTHER" id="PTHR36170">
    <property type="entry name" value="CENTROSOMAL PROTEIN OF 89 KDA"/>
    <property type="match status" value="1"/>
</dbReference>
<reference evidence="3" key="1">
    <citation type="journal article" date="2013" name="Nat. Genet.">
        <title>The draft genomes of soft-shell turtle and green sea turtle yield insights into the development and evolution of the turtle-specific body plan.</title>
        <authorList>
            <person name="Wang Z."/>
            <person name="Pascual-Anaya J."/>
            <person name="Zadissa A."/>
            <person name="Li W."/>
            <person name="Niimura Y."/>
            <person name="Huang Z."/>
            <person name="Li C."/>
            <person name="White S."/>
            <person name="Xiong Z."/>
            <person name="Fang D."/>
            <person name="Wang B."/>
            <person name="Ming Y."/>
            <person name="Chen Y."/>
            <person name="Zheng Y."/>
            <person name="Kuraku S."/>
            <person name="Pignatelli M."/>
            <person name="Herrero J."/>
            <person name="Beal K."/>
            <person name="Nozawa M."/>
            <person name="Li Q."/>
            <person name="Wang J."/>
            <person name="Zhang H."/>
            <person name="Yu L."/>
            <person name="Shigenobu S."/>
            <person name="Wang J."/>
            <person name="Liu J."/>
            <person name="Flicek P."/>
            <person name="Searle S."/>
            <person name="Wang J."/>
            <person name="Kuratani S."/>
            <person name="Yin Y."/>
            <person name="Aken B."/>
            <person name="Zhang G."/>
            <person name="Irie N."/>
        </authorList>
    </citation>
    <scope>NUCLEOTIDE SEQUENCE [LARGE SCALE GENOMIC DNA]</scope>
</reference>
<name>M7BG40_CHEMY</name>
<dbReference type="Proteomes" id="UP000031443">
    <property type="component" value="Unassembled WGS sequence"/>
</dbReference>
<keyword evidence="1" id="KW-0175">Coiled coil</keyword>
<dbReference type="STRING" id="8469.M7BG40"/>
<accession>M7BG40</accession>
<evidence type="ECO:0000313" key="3">
    <source>
        <dbReference type="Proteomes" id="UP000031443"/>
    </source>
</evidence>
<dbReference type="PANTHER" id="PTHR36170:SF1">
    <property type="entry name" value="CENTROSOMAL PROTEIN OF 89 KDA"/>
    <property type="match status" value="1"/>
</dbReference>
<proteinExistence type="predicted"/>
<protein>
    <submittedName>
        <fullName evidence="2">Centrosomal protein of 89 kDa</fullName>
    </submittedName>
</protein>
<sequence>MASVYKKKAAGKLGDINLKMTEQEEEFAGKASQYQREMKHLQRLLQDKQETLDEVLQQKSYTENTEMLFIVFFPPPKYNLTGKEHSMEDYRCS</sequence>